<gene>
    <name evidence="16" type="ORF">J2Z66_006476</name>
</gene>
<evidence type="ECO:0000256" key="12">
    <source>
        <dbReference type="ARBA" id="ARBA00034221"/>
    </source>
</evidence>
<evidence type="ECO:0000313" key="16">
    <source>
        <dbReference type="EMBL" id="MBP1994836.1"/>
    </source>
</evidence>
<evidence type="ECO:0000256" key="2">
    <source>
        <dbReference type="ARBA" id="ARBA00001947"/>
    </source>
</evidence>
<feature type="domain" description="Metallo-beta-lactamase" evidence="15">
    <location>
        <begin position="24"/>
        <end position="217"/>
    </location>
</feature>
<evidence type="ECO:0000256" key="6">
    <source>
        <dbReference type="ARBA" id="ARBA00022723"/>
    </source>
</evidence>
<comment type="function">
    <text evidence="13">Counteracts the endogenous Pycsar antiviral defense system. Phosphodiesterase that enables metal-dependent hydrolysis of host cyclic nucleotide Pycsar defense signals such as cCMP and cUMP.</text>
</comment>
<comment type="subcellular location">
    <subcellularLocation>
        <location evidence="3">Periplasm</location>
    </subcellularLocation>
</comment>
<dbReference type="Pfam" id="PF00753">
    <property type="entry name" value="Lactamase_B"/>
    <property type="match status" value="1"/>
</dbReference>
<comment type="catalytic activity">
    <reaction evidence="14">
        <text>3',5'-cyclic UMP + H2O = UMP + H(+)</text>
        <dbReference type="Rhea" id="RHEA:70575"/>
        <dbReference type="ChEBI" id="CHEBI:15377"/>
        <dbReference type="ChEBI" id="CHEBI:15378"/>
        <dbReference type="ChEBI" id="CHEBI:57865"/>
        <dbReference type="ChEBI" id="CHEBI:184387"/>
    </reaction>
    <physiologicalReaction direction="left-to-right" evidence="14">
        <dbReference type="Rhea" id="RHEA:70576"/>
    </physiologicalReaction>
</comment>
<evidence type="ECO:0000256" key="4">
    <source>
        <dbReference type="ARBA" id="ARBA00005250"/>
    </source>
</evidence>
<keyword evidence="9" id="KW-0378">Hydrolase</keyword>
<organism evidence="16 17">
    <name type="scientific">Paenibacillus eucommiae</name>
    <dbReference type="NCBI Taxonomy" id="1355755"/>
    <lineage>
        <taxon>Bacteria</taxon>
        <taxon>Bacillati</taxon>
        <taxon>Bacillota</taxon>
        <taxon>Bacilli</taxon>
        <taxon>Bacillales</taxon>
        <taxon>Paenibacillaceae</taxon>
        <taxon>Paenibacillus</taxon>
    </lineage>
</organism>
<evidence type="ECO:0000259" key="15">
    <source>
        <dbReference type="SMART" id="SM00849"/>
    </source>
</evidence>
<evidence type="ECO:0000256" key="8">
    <source>
        <dbReference type="ARBA" id="ARBA00022764"/>
    </source>
</evidence>
<dbReference type="PANTHER" id="PTHR42951">
    <property type="entry name" value="METALLO-BETA-LACTAMASE DOMAIN-CONTAINING"/>
    <property type="match status" value="1"/>
</dbReference>
<keyword evidence="8" id="KW-0574">Periplasm</keyword>
<sequence>MKITDRIYIVGSGNAGMQLSHNRDCNVYILDCGSEYVLIDAGVGLDTDAITRHAEQDGIDLSRLTHLLLTHPHGDHAGGASYFQSKYGLKVLATAEAAPWLEQGDMEKTTLADAIRAGLYPDDFILQPCPVSQIVKENDKIQIGDAQFQVLETPGHSDGHASYLWELDGKKLLFSGDAIFAGGKIYIQNSWDCSIQKYAQTMAKLNELKVDMLFAGHGPFLLNNAWKHIETAHQIFERLDIPPNI</sequence>
<dbReference type="RefSeq" id="WP_209976661.1">
    <property type="nucleotide sequence ID" value="NZ_JAGGLB010000028.1"/>
</dbReference>
<dbReference type="Gene3D" id="3.60.15.10">
    <property type="entry name" value="Ribonuclease Z/Hydroxyacylglutathione hydrolase-like"/>
    <property type="match status" value="1"/>
</dbReference>
<evidence type="ECO:0000256" key="14">
    <source>
        <dbReference type="ARBA" id="ARBA00048505"/>
    </source>
</evidence>
<evidence type="ECO:0000256" key="1">
    <source>
        <dbReference type="ARBA" id="ARBA00001526"/>
    </source>
</evidence>
<comment type="caution">
    <text evidence="16">The sequence shown here is derived from an EMBL/GenBank/DDBJ whole genome shotgun (WGS) entry which is preliminary data.</text>
</comment>
<keyword evidence="11" id="KW-0046">Antibiotic resistance</keyword>
<evidence type="ECO:0000256" key="9">
    <source>
        <dbReference type="ARBA" id="ARBA00022801"/>
    </source>
</evidence>
<keyword evidence="10" id="KW-0862">Zinc</keyword>
<evidence type="ECO:0000256" key="5">
    <source>
        <dbReference type="ARBA" id="ARBA00012865"/>
    </source>
</evidence>
<evidence type="ECO:0000256" key="3">
    <source>
        <dbReference type="ARBA" id="ARBA00004418"/>
    </source>
</evidence>
<evidence type="ECO:0000256" key="10">
    <source>
        <dbReference type="ARBA" id="ARBA00022833"/>
    </source>
</evidence>
<proteinExistence type="inferred from homology"/>
<name>A0ABS4J4R9_9BACL</name>
<dbReference type="InterPro" id="IPR050855">
    <property type="entry name" value="NDM-1-like"/>
</dbReference>
<evidence type="ECO:0000256" key="13">
    <source>
        <dbReference type="ARBA" id="ARBA00034301"/>
    </source>
</evidence>
<dbReference type="InterPro" id="IPR036866">
    <property type="entry name" value="RibonucZ/Hydroxyglut_hydro"/>
</dbReference>
<dbReference type="EMBL" id="JAGGLB010000028">
    <property type="protein sequence ID" value="MBP1994836.1"/>
    <property type="molecule type" value="Genomic_DNA"/>
</dbReference>
<dbReference type="SUPFAM" id="SSF56281">
    <property type="entry name" value="Metallo-hydrolase/oxidoreductase"/>
    <property type="match status" value="1"/>
</dbReference>
<reference evidence="16 17" key="1">
    <citation type="submission" date="2021-03" db="EMBL/GenBank/DDBJ databases">
        <title>Genomic Encyclopedia of Type Strains, Phase IV (KMG-IV): sequencing the most valuable type-strain genomes for metagenomic binning, comparative biology and taxonomic classification.</title>
        <authorList>
            <person name="Goeker M."/>
        </authorList>
    </citation>
    <scope>NUCLEOTIDE SEQUENCE [LARGE SCALE GENOMIC DNA]</scope>
    <source>
        <strain evidence="16 17">DSM 26048</strain>
    </source>
</reference>
<keyword evidence="6" id="KW-0479">Metal-binding</keyword>
<dbReference type="PANTHER" id="PTHR42951:SF17">
    <property type="entry name" value="METALLO-BETA-LACTAMASE DOMAIN-CONTAINING PROTEIN"/>
    <property type="match status" value="1"/>
</dbReference>
<comment type="cofactor">
    <cofactor evidence="2">
        <name>Zn(2+)</name>
        <dbReference type="ChEBI" id="CHEBI:29105"/>
    </cofactor>
</comment>
<comment type="catalytic activity">
    <reaction evidence="12">
        <text>3',5'-cyclic CMP + H2O = CMP + H(+)</text>
        <dbReference type="Rhea" id="RHEA:72675"/>
        <dbReference type="ChEBI" id="CHEBI:15377"/>
        <dbReference type="ChEBI" id="CHEBI:15378"/>
        <dbReference type="ChEBI" id="CHEBI:58003"/>
        <dbReference type="ChEBI" id="CHEBI:60377"/>
    </reaction>
    <physiologicalReaction direction="left-to-right" evidence="12">
        <dbReference type="Rhea" id="RHEA:72676"/>
    </physiologicalReaction>
</comment>
<dbReference type="EC" id="3.5.2.6" evidence="5"/>
<comment type="similarity">
    <text evidence="4">Belongs to the metallo-beta-lactamase superfamily. Class-B beta-lactamase family.</text>
</comment>
<keyword evidence="17" id="KW-1185">Reference proteome</keyword>
<evidence type="ECO:0000256" key="7">
    <source>
        <dbReference type="ARBA" id="ARBA00022729"/>
    </source>
</evidence>
<protein>
    <recommendedName>
        <fullName evidence="5">beta-lactamase</fullName>
        <ecNumber evidence="5">3.5.2.6</ecNumber>
    </recommendedName>
</protein>
<dbReference type="PROSITE" id="PS00743">
    <property type="entry name" value="BETA_LACTAMASE_B_1"/>
    <property type="match status" value="1"/>
</dbReference>
<dbReference type="SMART" id="SM00849">
    <property type="entry name" value="Lactamase_B"/>
    <property type="match status" value="1"/>
</dbReference>
<evidence type="ECO:0000313" key="17">
    <source>
        <dbReference type="Proteomes" id="UP001519287"/>
    </source>
</evidence>
<accession>A0ABS4J4R9</accession>
<evidence type="ECO:0000256" key="11">
    <source>
        <dbReference type="ARBA" id="ARBA00023251"/>
    </source>
</evidence>
<dbReference type="Proteomes" id="UP001519287">
    <property type="component" value="Unassembled WGS sequence"/>
</dbReference>
<dbReference type="InterPro" id="IPR001279">
    <property type="entry name" value="Metallo-B-lactamas"/>
</dbReference>
<comment type="catalytic activity">
    <reaction evidence="1">
        <text>a beta-lactam + H2O = a substituted beta-amino acid</text>
        <dbReference type="Rhea" id="RHEA:20401"/>
        <dbReference type="ChEBI" id="CHEBI:15377"/>
        <dbReference type="ChEBI" id="CHEBI:35627"/>
        <dbReference type="ChEBI" id="CHEBI:140347"/>
        <dbReference type="EC" id="3.5.2.6"/>
    </reaction>
</comment>
<keyword evidence="7" id="KW-0732">Signal</keyword>
<dbReference type="InterPro" id="IPR001018">
    <property type="entry name" value="Beta-lactamase_class-B_CS"/>
</dbReference>